<proteinExistence type="predicted"/>
<evidence type="ECO:0000313" key="1">
    <source>
        <dbReference type="EMBL" id="TGY78114.1"/>
    </source>
</evidence>
<keyword evidence="2" id="KW-1185">Reference proteome</keyword>
<accession>A0AC61RJJ5</accession>
<protein>
    <submittedName>
        <fullName evidence="1">DUF4980 domain-containing protein</fullName>
    </submittedName>
</protein>
<reference evidence="1" key="1">
    <citation type="submission" date="2019-04" db="EMBL/GenBank/DDBJ databases">
        <title>Microbes associate with the intestines of laboratory mice.</title>
        <authorList>
            <person name="Navarre W."/>
            <person name="Wong E."/>
            <person name="Huang K."/>
            <person name="Tropini C."/>
            <person name="Ng K."/>
            <person name="Yu B."/>
        </authorList>
    </citation>
    <scope>NUCLEOTIDE SEQUENCE</scope>
    <source>
        <strain evidence="1">NM04_E33</strain>
    </source>
</reference>
<evidence type="ECO:0000313" key="2">
    <source>
        <dbReference type="Proteomes" id="UP000306319"/>
    </source>
</evidence>
<organism evidence="1 2">
    <name type="scientific">Lepagella muris</name>
    <dbReference type="NCBI Taxonomy" id="3032870"/>
    <lineage>
        <taxon>Bacteria</taxon>
        <taxon>Pseudomonadati</taxon>
        <taxon>Bacteroidota</taxon>
        <taxon>Bacteroidia</taxon>
        <taxon>Bacteroidales</taxon>
        <taxon>Muribaculaceae</taxon>
        <taxon>Lepagella</taxon>
    </lineage>
</organism>
<dbReference type="EMBL" id="SRYB01000016">
    <property type="protein sequence ID" value="TGY78114.1"/>
    <property type="molecule type" value="Genomic_DNA"/>
</dbReference>
<sequence length="614" mass="67805">MYRINRHLAAAMISGASILLAPGAFAAQDGVRIDHLGVNNTLVRVNTDKNFIVLPVQESIDDARINVLVDGKIAETIFVRLANTKTDYSVPFDLSRYKGHDVIFDIVAPHGRSSVREAADAVCWDGIYLTDSFDTTDREKKYRPAYHHTPLYGWMNDPNGMFYKDGVWHLYYQYNPYGSKWQNMTWGHSSSSDLIHWNHEPIAIRPDGLGSIFSGSCAIDKEGTAGFGKDAVIAMFTSAGTSQMQSLAHSSDNGESFIVYPGNPVITLESEARDPNMFWNPETKEWNLVLAHALDHEMLFFTSPNLKNWTLQSAFGKGIGAQDGVWECPDLFQLPVEGSDEKKWVLLCNLNPGGIFGGSATQYFVGDFDGKKFTADTDASGNVVTKWMDFGKDHYATVSWSDAPDNRRTVMGWMSNWQYAADVPTKQFRSANTLPRDMKLFTQPDGQIYLASVPSPEVDALRGKLSASVSGKTVGKKGFDVSLPAANDGVCEISMTLDGKNSNDATITLSNKAGDQVVMMYDPKAHTFSFDRTKSGVVDFSENFPAVTVAPTFEQNGKVALRIFIDKSSIEVFGNDGKFAMTNLVFPNEPYSRLSISSPNGKVKVSDLKIYSIK</sequence>
<gene>
    <name evidence="1" type="ORF">E5331_11330</name>
</gene>
<comment type="caution">
    <text evidence="1">The sequence shown here is derived from an EMBL/GenBank/DDBJ whole genome shotgun (WGS) entry which is preliminary data.</text>
</comment>
<dbReference type="Proteomes" id="UP000306319">
    <property type="component" value="Unassembled WGS sequence"/>
</dbReference>
<name>A0AC61RJJ5_9BACT</name>